<dbReference type="PANTHER" id="PTHR33337">
    <property type="entry name" value="GFA DOMAIN-CONTAINING PROTEIN"/>
    <property type="match status" value="1"/>
</dbReference>
<dbReference type="GO" id="GO:0046872">
    <property type="term" value="F:metal ion binding"/>
    <property type="evidence" value="ECO:0007669"/>
    <property type="project" value="UniProtKB-KW"/>
</dbReference>
<gene>
    <name evidence="6" type="ORF">R2601_16625</name>
</gene>
<proteinExistence type="inferred from homology"/>
<dbReference type="eggNOG" id="COG3791">
    <property type="taxonomic scope" value="Bacteria"/>
</dbReference>
<dbReference type="AlphaFoldDB" id="Q0FR23"/>
<dbReference type="OrthoDB" id="9807246at2"/>
<comment type="similarity">
    <text evidence="1">Belongs to the Gfa family.</text>
</comment>
<evidence type="ECO:0000256" key="1">
    <source>
        <dbReference type="ARBA" id="ARBA00005495"/>
    </source>
</evidence>
<evidence type="ECO:0000256" key="4">
    <source>
        <dbReference type="ARBA" id="ARBA00023239"/>
    </source>
</evidence>
<dbReference type="HOGENOM" id="CLU_055491_6_3_5"/>
<evidence type="ECO:0000256" key="2">
    <source>
        <dbReference type="ARBA" id="ARBA00022723"/>
    </source>
</evidence>
<comment type="caution">
    <text evidence="6">The sequence shown here is derived from an EMBL/GenBank/DDBJ whole genome shotgun (WGS) entry which is preliminary data.</text>
</comment>
<organism evidence="6 7">
    <name type="scientific">Salipiger bermudensis (strain DSM 26914 / JCM 13377 / KCTC 12554 / HTCC2601)</name>
    <name type="common">Pelagibaca bermudensis</name>
    <dbReference type="NCBI Taxonomy" id="314265"/>
    <lineage>
        <taxon>Bacteria</taxon>
        <taxon>Pseudomonadati</taxon>
        <taxon>Pseudomonadota</taxon>
        <taxon>Alphaproteobacteria</taxon>
        <taxon>Rhodobacterales</taxon>
        <taxon>Roseobacteraceae</taxon>
        <taxon>Salipiger</taxon>
    </lineage>
</organism>
<dbReference type="InterPro" id="IPR006913">
    <property type="entry name" value="CENP-V/GFA"/>
</dbReference>
<dbReference type="PANTHER" id="PTHR33337:SF40">
    <property type="entry name" value="CENP-V_GFA DOMAIN-CONTAINING PROTEIN-RELATED"/>
    <property type="match status" value="1"/>
</dbReference>
<dbReference type="SUPFAM" id="SSF51316">
    <property type="entry name" value="Mss4-like"/>
    <property type="match status" value="1"/>
</dbReference>
<dbReference type="PROSITE" id="PS51891">
    <property type="entry name" value="CENP_V_GFA"/>
    <property type="match status" value="1"/>
</dbReference>
<dbReference type="Proteomes" id="UP000006230">
    <property type="component" value="Unassembled WGS sequence"/>
</dbReference>
<dbReference type="EMBL" id="AATQ01000012">
    <property type="protein sequence ID" value="EAU46764.1"/>
    <property type="molecule type" value="Genomic_DNA"/>
</dbReference>
<dbReference type="RefSeq" id="WP_007796757.1">
    <property type="nucleotide sequence ID" value="NZ_DS022276.1"/>
</dbReference>
<dbReference type="STRING" id="314265.R2601_16625"/>
<evidence type="ECO:0000259" key="5">
    <source>
        <dbReference type="PROSITE" id="PS51891"/>
    </source>
</evidence>
<keyword evidence="3" id="KW-0862">Zinc</keyword>
<dbReference type="GO" id="GO:0016846">
    <property type="term" value="F:carbon-sulfur lyase activity"/>
    <property type="evidence" value="ECO:0007669"/>
    <property type="project" value="InterPro"/>
</dbReference>
<name>Q0FR23_SALBH</name>
<feature type="domain" description="CENP-V/GFA" evidence="5">
    <location>
        <begin position="6"/>
        <end position="106"/>
    </location>
</feature>
<dbReference type="Pfam" id="PF04828">
    <property type="entry name" value="GFA"/>
    <property type="match status" value="1"/>
</dbReference>
<keyword evidence="7" id="KW-1185">Reference proteome</keyword>
<sequence>MPDLPATGSCRCGALQVEVSAPPIMTAACHCRGCQKMSASAFSLTAMVPARGFRVVSGTPVQGGIKGPVCSHFHCAACFAWVFTRITGMEDLVNIRPVMFDRPAWCEPFIETLCAEKLPWFTTPARHHFDGFPPEDRFAGLMAEFADAMAGRL</sequence>
<protein>
    <recommendedName>
        <fullName evidence="5">CENP-V/GFA domain-containing protein</fullName>
    </recommendedName>
</protein>
<dbReference type="InterPro" id="IPR011057">
    <property type="entry name" value="Mss4-like_sf"/>
</dbReference>
<evidence type="ECO:0000313" key="7">
    <source>
        <dbReference type="Proteomes" id="UP000006230"/>
    </source>
</evidence>
<keyword evidence="2" id="KW-0479">Metal-binding</keyword>
<keyword evidence="4" id="KW-0456">Lyase</keyword>
<evidence type="ECO:0000313" key="6">
    <source>
        <dbReference type="EMBL" id="EAU46764.1"/>
    </source>
</evidence>
<dbReference type="Gene3D" id="3.90.1590.10">
    <property type="entry name" value="glutathione-dependent formaldehyde- activating enzyme (gfa)"/>
    <property type="match status" value="1"/>
</dbReference>
<reference evidence="6 7" key="1">
    <citation type="journal article" date="2010" name="J. Bacteriol.">
        <title>Genome sequences of Pelagibaca bermudensis HTCC2601T and Maritimibacter alkaliphilus HTCC2654T, the type strains of two marine Roseobacter genera.</title>
        <authorList>
            <person name="Thrash J.C."/>
            <person name="Cho J.C."/>
            <person name="Ferriera S."/>
            <person name="Johnson J."/>
            <person name="Vergin K.L."/>
            <person name="Giovannoni S.J."/>
        </authorList>
    </citation>
    <scope>NUCLEOTIDE SEQUENCE [LARGE SCALE GENOMIC DNA]</scope>
    <source>
        <strain evidence="7">DSM 26914 / JCM 13377 / KCTC 12554 / HTCC2601</strain>
    </source>
</reference>
<evidence type="ECO:0000256" key="3">
    <source>
        <dbReference type="ARBA" id="ARBA00022833"/>
    </source>
</evidence>
<accession>Q0FR23</accession>